<name>A0AAV1QUA2_9ROSI</name>
<dbReference type="EMBL" id="CAWUPB010000412">
    <property type="protein sequence ID" value="CAK7324634.1"/>
    <property type="molecule type" value="Genomic_DNA"/>
</dbReference>
<evidence type="ECO:0000313" key="7">
    <source>
        <dbReference type="Proteomes" id="UP001314170"/>
    </source>
</evidence>
<keyword evidence="5" id="KW-0539">Nucleus</keyword>
<dbReference type="SUPFAM" id="SSF101936">
    <property type="entry name" value="DNA-binding pseudobarrel domain"/>
    <property type="match status" value="1"/>
</dbReference>
<evidence type="ECO:0008006" key="8">
    <source>
        <dbReference type="Google" id="ProtNLM"/>
    </source>
</evidence>
<evidence type="ECO:0000256" key="3">
    <source>
        <dbReference type="ARBA" id="ARBA00023125"/>
    </source>
</evidence>
<evidence type="ECO:0000256" key="5">
    <source>
        <dbReference type="ARBA" id="ARBA00023242"/>
    </source>
</evidence>
<keyword evidence="7" id="KW-1185">Reference proteome</keyword>
<dbReference type="GO" id="GO:0005634">
    <property type="term" value="C:nucleus"/>
    <property type="evidence" value="ECO:0007669"/>
    <property type="project" value="UniProtKB-SubCell"/>
</dbReference>
<sequence>MEVLLGNKLLTPTDIKHRLAYPTQKLDAIPIPLGQNVVGFAVRDATGRVWNFELSVRARGRHPKPVIIGDWLLFVREKGLVVGDRIFLTNEEDGQNGMCLLMFLAISLKAELVLYTTGRFEEAQSSVIINMMHARWGLDSATGGQIIKPWRGRDKSWSMIRIFFTSKERDVRVAILKV</sequence>
<comment type="caution">
    <text evidence="6">The sequence shown here is derived from an EMBL/GenBank/DDBJ whole genome shotgun (WGS) entry which is preliminary data.</text>
</comment>
<evidence type="ECO:0000313" key="6">
    <source>
        <dbReference type="EMBL" id="CAK7324634.1"/>
    </source>
</evidence>
<dbReference type="Gene3D" id="2.40.330.10">
    <property type="entry name" value="DNA-binding pseudobarrel domain"/>
    <property type="match status" value="1"/>
</dbReference>
<dbReference type="InterPro" id="IPR015300">
    <property type="entry name" value="DNA-bd_pseudobarrel_sf"/>
</dbReference>
<organism evidence="6 7">
    <name type="scientific">Dovyalis caffra</name>
    <dbReference type="NCBI Taxonomy" id="77055"/>
    <lineage>
        <taxon>Eukaryota</taxon>
        <taxon>Viridiplantae</taxon>
        <taxon>Streptophyta</taxon>
        <taxon>Embryophyta</taxon>
        <taxon>Tracheophyta</taxon>
        <taxon>Spermatophyta</taxon>
        <taxon>Magnoliopsida</taxon>
        <taxon>eudicotyledons</taxon>
        <taxon>Gunneridae</taxon>
        <taxon>Pentapetalae</taxon>
        <taxon>rosids</taxon>
        <taxon>fabids</taxon>
        <taxon>Malpighiales</taxon>
        <taxon>Salicaceae</taxon>
        <taxon>Flacourtieae</taxon>
        <taxon>Dovyalis</taxon>
    </lineage>
</organism>
<comment type="subcellular location">
    <subcellularLocation>
        <location evidence="1">Nucleus</location>
    </subcellularLocation>
</comment>
<accession>A0AAV1QUA2</accession>
<reference evidence="6 7" key="1">
    <citation type="submission" date="2024-01" db="EMBL/GenBank/DDBJ databases">
        <authorList>
            <person name="Waweru B."/>
        </authorList>
    </citation>
    <scope>NUCLEOTIDE SEQUENCE [LARGE SCALE GENOMIC DNA]</scope>
</reference>
<dbReference type="Proteomes" id="UP001314170">
    <property type="component" value="Unassembled WGS sequence"/>
</dbReference>
<dbReference type="AlphaFoldDB" id="A0AAV1QUA2"/>
<evidence type="ECO:0000256" key="4">
    <source>
        <dbReference type="ARBA" id="ARBA00023163"/>
    </source>
</evidence>
<proteinExistence type="predicted"/>
<evidence type="ECO:0000256" key="2">
    <source>
        <dbReference type="ARBA" id="ARBA00023015"/>
    </source>
</evidence>
<keyword evidence="4" id="KW-0804">Transcription</keyword>
<dbReference type="GO" id="GO:0003677">
    <property type="term" value="F:DNA binding"/>
    <property type="evidence" value="ECO:0007669"/>
    <property type="project" value="UniProtKB-KW"/>
</dbReference>
<gene>
    <name evidence="6" type="ORF">DCAF_LOCUS2291</name>
</gene>
<dbReference type="InterPro" id="IPR003340">
    <property type="entry name" value="B3_DNA-bd"/>
</dbReference>
<keyword evidence="2" id="KW-0805">Transcription regulation</keyword>
<protein>
    <recommendedName>
        <fullName evidence="8">TF-B3 domain-containing protein</fullName>
    </recommendedName>
</protein>
<evidence type="ECO:0000256" key="1">
    <source>
        <dbReference type="ARBA" id="ARBA00004123"/>
    </source>
</evidence>
<keyword evidence="3" id="KW-0238">DNA-binding</keyword>
<dbReference type="CDD" id="cd10017">
    <property type="entry name" value="B3_DNA"/>
    <property type="match status" value="1"/>
</dbReference>